<dbReference type="InterPro" id="IPR001810">
    <property type="entry name" value="F-box_dom"/>
</dbReference>
<dbReference type="InterPro" id="IPR043129">
    <property type="entry name" value="ATPase_NBD"/>
</dbReference>
<dbReference type="PROSITE" id="PS50181">
    <property type="entry name" value="FBOX"/>
    <property type="match status" value="1"/>
</dbReference>
<dbReference type="SMART" id="SM00256">
    <property type="entry name" value="FBOX"/>
    <property type="match status" value="1"/>
</dbReference>
<dbReference type="EMBL" id="JACGWJ010000009">
    <property type="protein sequence ID" value="KAL0399041.1"/>
    <property type="molecule type" value="Genomic_DNA"/>
</dbReference>
<organism evidence="2">
    <name type="scientific">Sesamum radiatum</name>
    <name type="common">Black benniseed</name>
    <dbReference type="NCBI Taxonomy" id="300843"/>
    <lineage>
        <taxon>Eukaryota</taxon>
        <taxon>Viridiplantae</taxon>
        <taxon>Streptophyta</taxon>
        <taxon>Embryophyta</taxon>
        <taxon>Tracheophyta</taxon>
        <taxon>Spermatophyta</taxon>
        <taxon>Magnoliopsida</taxon>
        <taxon>eudicotyledons</taxon>
        <taxon>Gunneridae</taxon>
        <taxon>Pentapetalae</taxon>
        <taxon>asterids</taxon>
        <taxon>lamiids</taxon>
        <taxon>Lamiales</taxon>
        <taxon>Pedaliaceae</taxon>
        <taxon>Sesamum</taxon>
    </lineage>
</organism>
<dbReference type="SUPFAM" id="SSF53067">
    <property type="entry name" value="Actin-like ATPase domain"/>
    <property type="match status" value="2"/>
</dbReference>
<accession>A0AAW2T5Q1</accession>
<dbReference type="InterPro" id="IPR004000">
    <property type="entry name" value="Actin"/>
</dbReference>
<evidence type="ECO:0000313" key="2">
    <source>
        <dbReference type="EMBL" id="KAL0399041.1"/>
    </source>
</evidence>
<gene>
    <name evidence="2" type="ORF">Sradi_2247400</name>
</gene>
<dbReference type="Pfam" id="PF12937">
    <property type="entry name" value="F-box-like"/>
    <property type="match status" value="1"/>
</dbReference>
<name>A0AAW2T5Q1_SESRA</name>
<comment type="caution">
    <text evidence="2">The sequence shown here is derived from an EMBL/GenBank/DDBJ whole genome shotgun (WGS) entry which is preliminary data.</text>
</comment>
<feature type="domain" description="F-box" evidence="1">
    <location>
        <begin position="115"/>
        <end position="161"/>
    </location>
</feature>
<dbReference type="Gene3D" id="3.30.420.40">
    <property type="match status" value="2"/>
</dbReference>
<dbReference type="SUPFAM" id="SSF81383">
    <property type="entry name" value="F-box domain"/>
    <property type="match status" value="1"/>
</dbReference>
<dbReference type="AlphaFoldDB" id="A0AAW2T5Q1"/>
<reference evidence="2" key="1">
    <citation type="submission" date="2020-06" db="EMBL/GenBank/DDBJ databases">
        <authorList>
            <person name="Li T."/>
            <person name="Hu X."/>
            <person name="Zhang T."/>
            <person name="Song X."/>
            <person name="Zhang H."/>
            <person name="Dai N."/>
            <person name="Sheng W."/>
            <person name="Hou X."/>
            <person name="Wei L."/>
        </authorList>
    </citation>
    <scope>NUCLEOTIDE SEQUENCE</scope>
    <source>
        <strain evidence="2">G02</strain>
        <tissue evidence="2">Leaf</tissue>
    </source>
</reference>
<dbReference type="InterPro" id="IPR036047">
    <property type="entry name" value="F-box-like_dom_sf"/>
</dbReference>
<evidence type="ECO:0000259" key="1">
    <source>
        <dbReference type="PROSITE" id="PS50181"/>
    </source>
</evidence>
<proteinExistence type="predicted"/>
<protein>
    <submittedName>
        <fullName evidence="2">Actin-related protein 8</fullName>
    </submittedName>
</protein>
<sequence>MLKWSRGVARGAAGKCLAWISKRIYRLGDGEMAEALPAREVVLLAIRKDCPLFGPSDHFPAKIWSEFDFLEGEMVWVSVVSRSGSSSGSAHMSNPNPLSDHDRFLQMMYIQTSSTGEFDRIPIDIFMQILKILGPRESARIRAVCKAWKFLVSDNRLWIYFLQNQPEPWDSVFFAETHLRSGYPLQVFPSQMHDLSFMHIYGQREEVPGALIIDGGSGYCKYGWSKYSSPSGRSATFLEFGNIESPMPSRLRHFFSTICNRMQVKTSTQPIVVSIPLCHYDSTESAKSSRRQLKDAIYSTLFDMNVPAVCAINQATLALFAARRTSGVVVNVGFHQTSVVPILHGKVMHKVGVEVVGMGALKLTGFLRDRMQQNNIHFDSLYTVRTLKELSTFPRSWCMTRKQFRHWSKRKLIW</sequence>
<reference evidence="2" key="2">
    <citation type="journal article" date="2024" name="Plant">
        <title>Genomic evolution and insights into agronomic trait innovations of Sesamum species.</title>
        <authorList>
            <person name="Miao H."/>
            <person name="Wang L."/>
            <person name="Qu L."/>
            <person name="Liu H."/>
            <person name="Sun Y."/>
            <person name="Le M."/>
            <person name="Wang Q."/>
            <person name="Wei S."/>
            <person name="Zheng Y."/>
            <person name="Lin W."/>
            <person name="Duan Y."/>
            <person name="Cao H."/>
            <person name="Xiong S."/>
            <person name="Wang X."/>
            <person name="Wei L."/>
            <person name="Li C."/>
            <person name="Ma Q."/>
            <person name="Ju M."/>
            <person name="Zhao R."/>
            <person name="Li G."/>
            <person name="Mu C."/>
            <person name="Tian Q."/>
            <person name="Mei H."/>
            <person name="Zhang T."/>
            <person name="Gao T."/>
            <person name="Zhang H."/>
        </authorList>
    </citation>
    <scope>NUCLEOTIDE SEQUENCE</scope>
    <source>
        <strain evidence="2">G02</strain>
    </source>
</reference>
<dbReference type="PANTHER" id="PTHR11937">
    <property type="entry name" value="ACTIN"/>
    <property type="match status" value="1"/>
</dbReference>
<dbReference type="Gene3D" id="1.20.1280.50">
    <property type="match status" value="1"/>
</dbReference>
<dbReference type="Pfam" id="PF00022">
    <property type="entry name" value="Actin"/>
    <property type="match status" value="1"/>
</dbReference>